<dbReference type="VEuPathDB" id="GiardiaDB:GL50803_21628"/>
<name>A8BHN6_GIAIC</name>
<dbReference type="HOGENOM" id="CLU_722480_0_0_1"/>
<organism evidence="2 3">
    <name type="scientific">Giardia intestinalis (strain ATCC 50803 / WB clone C6)</name>
    <name type="common">Giardia lamblia</name>
    <dbReference type="NCBI Taxonomy" id="184922"/>
    <lineage>
        <taxon>Eukaryota</taxon>
        <taxon>Metamonada</taxon>
        <taxon>Diplomonadida</taxon>
        <taxon>Hexamitidae</taxon>
        <taxon>Giardiinae</taxon>
        <taxon>Giardia</taxon>
    </lineage>
</organism>
<gene>
    <name evidence="2" type="ORF">GL50803_0021628</name>
</gene>
<evidence type="ECO:0000313" key="2">
    <source>
        <dbReference type="EMBL" id="KAE8302647.1"/>
    </source>
</evidence>
<reference evidence="2 3" key="1">
    <citation type="journal article" date="2007" name="Science">
        <title>Genomic minimalism in the early diverging intestinal parasite Giardia lamblia.</title>
        <authorList>
            <person name="Morrison H.G."/>
            <person name="McArthur A.G."/>
            <person name="Gillin F.D."/>
            <person name="Aley S.B."/>
            <person name="Adam R.D."/>
            <person name="Olsen G.J."/>
            <person name="Best A.A."/>
            <person name="Cande W.Z."/>
            <person name="Chen F."/>
            <person name="Cipriano M.J."/>
            <person name="Davids B.J."/>
            <person name="Dawson S.C."/>
            <person name="Elmendorf H.G."/>
            <person name="Hehl A.B."/>
            <person name="Holder M.E."/>
            <person name="Huse S.M."/>
            <person name="Kim U.U."/>
            <person name="Lasek-Nesselquist E."/>
            <person name="Manning G."/>
            <person name="Nigam A."/>
            <person name="Nixon J.E."/>
            <person name="Palm D."/>
            <person name="Passamaneck N.E."/>
            <person name="Prabhu A."/>
            <person name="Reich C.I."/>
            <person name="Reiner D.S."/>
            <person name="Samuelson J."/>
            <person name="Svard S.G."/>
            <person name="Sogin M.L."/>
        </authorList>
    </citation>
    <scope>NUCLEOTIDE SEQUENCE [LARGE SCALE GENOMIC DNA]</scope>
    <source>
        <strain evidence="2 3">WB C6</strain>
    </source>
</reference>
<dbReference type="AlphaFoldDB" id="A8BHN6"/>
<accession>A8BHN6</accession>
<sequence>MPIIVKGAKLTDEFMASIKEVAGNVRELFSRKFLSNVRETEKGVEIPCGYHKFFSAIQEKHSNAELVSPDQIVLRQVFVERNKAFFARFKEQNADYLKSDKNALLVVSSAPDGIIDSEKVIAFLTKTFSKITPAKDHKFKITAKYQVLDAIREKVEADALKDGSGASVKDRCAMMAIRFVEGRAPQRGTRVAVVVPVSDVEKIFNSLLADGYFERVPSIKFINLEERRKRAQERRERLDSAGDGSAASDKKKKPSEAAGRAKDKAGTDKADQSGSQSRRGAQGDKQSSTKKRAADGKRLPSFLKVANVPSGVTFDDIKGSLNENEHASILKAIAESHLQRPRRPDSSVISFFCTEENGKILMEAFSNMDIDGSKLSVTLEEAR</sequence>
<proteinExistence type="predicted"/>
<feature type="compositionally biased region" description="Basic and acidic residues" evidence="1">
    <location>
        <begin position="259"/>
        <end position="271"/>
    </location>
</feature>
<feature type="region of interest" description="Disordered" evidence="1">
    <location>
        <begin position="233"/>
        <end position="298"/>
    </location>
</feature>
<protein>
    <submittedName>
        <fullName evidence="2">Uncharacterized protein</fullName>
    </submittedName>
</protein>
<dbReference type="GeneID" id="5699821"/>
<dbReference type="OMA" id="CAMMAIR"/>
<dbReference type="KEGG" id="gla:GL50803_0021628"/>
<evidence type="ECO:0000313" key="3">
    <source>
        <dbReference type="Proteomes" id="UP000001548"/>
    </source>
</evidence>
<comment type="caution">
    <text evidence="2">The sequence shown here is derived from an EMBL/GenBank/DDBJ whole genome shotgun (WGS) entry which is preliminary data.</text>
</comment>
<dbReference type="Proteomes" id="UP000001548">
    <property type="component" value="Unassembled WGS sequence"/>
</dbReference>
<evidence type="ECO:0000256" key="1">
    <source>
        <dbReference type="SAM" id="MobiDB-lite"/>
    </source>
</evidence>
<dbReference type="RefSeq" id="XP_001706898.1">
    <property type="nucleotide sequence ID" value="XM_001706846.1"/>
</dbReference>
<dbReference type="EMBL" id="AACB03000003">
    <property type="protein sequence ID" value="KAE8302647.1"/>
    <property type="molecule type" value="Genomic_DNA"/>
</dbReference>
<keyword evidence="3" id="KW-1185">Reference proteome</keyword>